<keyword evidence="2" id="KW-0472">Membrane</keyword>
<organism evidence="4 5">
    <name type="scientific">Paenibacillus validus</name>
    <dbReference type="NCBI Taxonomy" id="44253"/>
    <lineage>
        <taxon>Bacteria</taxon>
        <taxon>Bacillati</taxon>
        <taxon>Bacillota</taxon>
        <taxon>Bacilli</taxon>
        <taxon>Bacillales</taxon>
        <taxon>Paenibacillaceae</taxon>
        <taxon>Paenibacillus</taxon>
    </lineage>
</organism>
<comment type="caution">
    <text evidence="4">The sequence shown here is derived from an EMBL/GenBank/DDBJ whole genome shotgun (WGS) entry which is preliminary data.</text>
</comment>
<evidence type="ECO:0000259" key="3">
    <source>
        <dbReference type="Pfam" id="PF08666"/>
    </source>
</evidence>
<feature type="domain" description="SAF" evidence="3">
    <location>
        <begin position="43"/>
        <end position="90"/>
    </location>
</feature>
<protein>
    <recommendedName>
        <fullName evidence="3">SAF domain-containing protein</fullName>
    </recommendedName>
</protein>
<gene>
    <name evidence="4" type="ORF">GNP93_15800</name>
</gene>
<feature type="region of interest" description="Disordered" evidence="1">
    <location>
        <begin position="255"/>
        <end position="300"/>
    </location>
</feature>
<accession>A0A7X2ZDH3</accession>
<dbReference type="CDD" id="cd11614">
    <property type="entry name" value="SAF_CpaB_FlgA_like"/>
    <property type="match status" value="1"/>
</dbReference>
<proteinExistence type="predicted"/>
<evidence type="ECO:0000256" key="1">
    <source>
        <dbReference type="SAM" id="MobiDB-lite"/>
    </source>
</evidence>
<dbReference type="RefSeq" id="WP_054798206.1">
    <property type="nucleotide sequence ID" value="NZ_JARTHJ010000358.1"/>
</dbReference>
<evidence type="ECO:0000256" key="2">
    <source>
        <dbReference type="SAM" id="Phobius"/>
    </source>
</evidence>
<feature type="compositionally biased region" description="Low complexity" evidence="1">
    <location>
        <begin position="280"/>
        <end position="294"/>
    </location>
</feature>
<keyword evidence="2" id="KW-1133">Transmembrane helix</keyword>
<evidence type="ECO:0000313" key="4">
    <source>
        <dbReference type="EMBL" id="MUG72136.1"/>
    </source>
</evidence>
<evidence type="ECO:0000313" key="5">
    <source>
        <dbReference type="Proteomes" id="UP000450917"/>
    </source>
</evidence>
<reference evidence="4 5" key="1">
    <citation type="submission" date="2019-11" db="EMBL/GenBank/DDBJ databases">
        <title>Draft genome sequences of five Paenibacillus species of dairy origin.</title>
        <authorList>
            <person name="Olajide A.M."/>
            <person name="Chen S."/>
            <person name="Lapointe G."/>
        </authorList>
    </citation>
    <scope>NUCLEOTIDE SEQUENCE [LARGE SCALE GENOMIC DNA]</scope>
    <source>
        <strain evidence="4 5">2CS3</strain>
    </source>
</reference>
<dbReference type="AlphaFoldDB" id="A0A7X2ZDH3"/>
<feature type="transmembrane region" description="Helical" evidence="2">
    <location>
        <begin position="6"/>
        <end position="25"/>
    </location>
</feature>
<keyword evidence="5" id="KW-1185">Reference proteome</keyword>
<dbReference type="InterPro" id="IPR013974">
    <property type="entry name" value="SAF"/>
</dbReference>
<dbReference type="EMBL" id="WNZX01000013">
    <property type="protein sequence ID" value="MUG72136.1"/>
    <property type="molecule type" value="Genomic_DNA"/>
</dbReference>
<dbReference type="PROSITE" id="PS51257">
    <property type="entry name" value="PROKAR_LIPOPROTEIN"/>
    <property type="match status" value="1"/>
</dbReference>
<name>A0A7X2ZDH3_9BACL</name>
<dbReference type="Pfam" id="PF08666">
    <property type="entry name" value="SAF"/>
    <property type="match status" value="1"/>
</dbReference>
<keyword evidence="2" id="KW-0812">Transmembrane</keyword>
<sequence length="300" mass="32751">MQKPWIGGLLGLLLMACSVGGYWYFMKHTEVEMQSMETIKPVRLLQSGQVIEASMLRTVRIAQAAHHPQAVTNPQFVLGQTVTVPIDSDEELLPWKLTDTRMTPLNDERYFSFKTDATVNVNNMVRRGDRVDVWVEFESPRAIADPSGVITGVGAVKIIEQLPVAAVKTAEGQEVVDGGTLDPIIPSAKAALQETRSKPNGKPELNTYIMSDEVYEAYVIGGTGGRIKLALPDLTTRMTGGGKVTELYTRLKEADAFSPEPQAAAVRPKVALSEAPKQEPSAQPAQRAQPSQARTQEVKP</sequence>
<dbReference type="Proteomes" id="UP000450917">
    <property type="component" value="Unassembled WGS sequence"/>
</dbReference>